<dbReference type="EnsemblMetazoa" id="XM_030994569">
    <property type="protein sequence ID" value="XP_030850429"/>
    <property type="gene ID" value="LOC753496"/>
</dbReference>
<organism evidence="10 11">
    <name type="scientific">Strongylocentrotus purpuratus</name>
    <name type="common">Purple sea urchin</name>
    <dbReference type="NCBI Taxonomy" id="7668"/>
    <lineage>
        <taxon>Eukaryota</taxon>
        <taxon>Metazoa</taxon>
        <taxon>Echinodermata</taxon>
        <taxon>Eleutherozoa</taxon>
        <taxon>Echinozoa</taxon>
        <taxon>Echinoidea</taxon>
        <taxon>Euechinoidea</taxon>
        <taxon>Echinacea</taxon>
        <taxon>Camarodonta</taxon>
        <taxon>Echinidea</taxon>
        <taxon>Strongylocentrotidae</taxon>
        <taxon>Strongylocentrotus</taxon>
    </lineage>
</organism>
<keyword evidence="7" id="KW-0472">Membrane</keyword>
<keyword evidence="6 9" id="KW-0333">Golgi apparatus</keyword>
<dbReference type="Pfam" id="PF03567">
    <property type="entry name" value="Sulfotransfer_2"/>
    <property type="match status" value="1"/>
</dbReference>
<keyword evidence="9" id="KW-0119">Carbohydrate metabolism</keyword>
<dbReference type="Gene3D" id="3.40.50.300">
    <property type="entry name" value="P-loop containing nucleotide triphosphate hydrolases"/>
    <property type="match status" value="1"/>
</dbReference>
<evidence type="ECO:0000256" key="1">
    <source>
        <dbReference type="ARBA" id="ARBA00004323"/>
    </source>
</evidence>
<comment type="subcellular location">
    <subcellularLocation>
        <location evidence="1 9">Golgi apparatus membrane</location>
        <topology evidence="1 9">Single-pass type II membrane protein</topology>
    </subcellularLocation>
</comment>
<evidence type="ECO:0000256" key="5">
    <source>
        <dbReference type="ARBA" id="ARBA00022989"/>
    </source>
</evidence>
<keyword evidence="9" id="KW-0735">Signal-anchor</keyword>
<evidence type="ECO:0000256" key="6">
    <source>
        <dbReference type="ARBA" id="ARBA00023034"/>
    </source>
</evidence>
<evidence type="ECO:0000256" key="4">
    <source>
        <dbReference type="ARBA" id="ARBA00022692"/>
    </source>
</evidence>
<accession>A0A7M7PE09</accession>
<keyword evidence="11" id="KW-1185">Reference proteome</keyword>
<dbReference type="InterPro" id="IPR005331">
    <property type="entry name" value="Sulfotransferase"/>
</dbReference>
<keyword evidence="8 9" id="KW-0325">Glycoprotein</keyword>
<dbReference type="GO" id="GO:0008146">
    <property type="term" value="F:sulfotransferase activity"/>
    <property type="evidence" value="ECO:0000318"/>
    <property type="project" value="GO_Central"/>
</dbReference>
<evidence type="ECO:0000256" key="9">
    <source>
        <dbReference type="RuleBase" id="RU364020"/>
    </source>
</evidence>
<dbReference type="InterPro" id="IPR018011">
    <property type="entry name" value="Carb_sulfotrans_8-10"/>
</dbReference>
<dbReference type="InParanoid" id="A0A7M7PE09"/>
<keyword evidence="3 9" id="KW-0808">Transferase</keyword>
<evidence type="ECO:0000256" key="2">
    <source>
        <dbReference type="ARBA" id="ARBA00006339"/>
    </source>
</evidence>
<evidence type="ECO:0000313" key="10">
    <source>
        <dbReference type="EnsemblMetazoa" id="XP_030850429"/>
    </source>
</evidence>
<dbReference type="PANTHER" id="PTHR12137">
    <property type="entry name" value="CARBOHYDRATE SULFOTRANSFERASE"/>
    <property type="match status" value="1"/>
</dbReference>
<reference evidence="11" key="1">
    <citation type="submission" date="2015-02" db="EMBL/GenBank/DDBJ databases">
        <title>Genome sequencing for Strongylocentrotus purpuratus.</title>
        <authorList>
            <person name="Murali S."/>
            <person name="Liu Y."/>
            <person name="Vee V."/>
            <person name="English A."/>
            <person name="Wang M."/>
            <person name="Skinner E."/>
            <person name="Han Y."/>
            <person name="Muzny D.M."/>
            <person name="Worley K.C."/>
            <person name="Gibbs R.A."/>
        </authorList>
    </citation>
    <scope>NUCLEOTIDE SEQUENCE</scope>
</reference>
<dbReference type="GO" id="GO:0016051">
    <property type="term" value="P:carbohydrate biosynthetic process"/>
    <property type="evidence" value="ECO:0007669"/>
    <property type="project" value="InterPro"/>
</dbReference>
<dbReference type="RefSeq" id="XP_030850429.1">
    <property type="nucleotide sequence ID" value="XM_030994569.1"/>
</dbReference>
<dbReference type="GeneID" id="753496"/>
<dbReference type="GO" id="GO:0000139">
    <property type="term" value="C:Golgi membrane"/>
    <property type="evidence" value="ECO:0007669"/>
    <property type="project" value="UniProtKB-SubCell"/>
</dbReference>
<dbReference type="Proteomes" id="UP000007110">
    <property type="component" value="Unassembled WGS sequence"/>
</dbReference>
<keyword evidence="5" id="KW-1133">Transmembrane helix</keyword>
<keyword evidence="4" id="KW-0812">Transmembrane</keyword>
<dbReference type="InterPro" id="IPR027417">
    <property type="entry name" value="P-loop_NTPase"/>
</dbReference>
<evidence type="ECO:0000256" key="3">
    <source>
        <dbReference type="ARBA" id="ARBA00022679"/>
    </source>
</evidence>
<name>A0A7M7PE09_STRPU</name>
<comment type="similarity">
    <text evidence="2 9">Belongs to the sulfotransferase 2 family.</text>
</comment>
<reference evidence="10" key="2">
    <citation type="submission" date="2021-01" db="UniProtKB">
        <authorList>
            <consortium name="EnsemblMetazoa"/>
        </authorList>
    </citation>
    <scope>IDENTIFICATION</scope>
</reference>
<proteinExistence type="inferred from homology"/>
<dbReference type="AlphaFoldDB" id="A0A7M7PE09"/>
<dbReference type="OrthoDB" id="2019940at2759"/>
<evidence type="ECO:0000256" key="8">
    <source>
        <dbReference type="ARBA" id="ARBA00023180"/>
    </source>
</evidence>
<evidence type="ECO:0000256" key="7">
    <source>
        <dbReference type="ARBA" id="ARBA00023136"/>
    </source>
</evidence>
<evidence type="ECO:0000313" key="11">
    <source>
        <dbReference type="Proteomes" id="UP000007110"/>
    </source>
</evidence>
<protein>
    <recommendedName>
        <fullName evidence="9">Carbohydrate sulfotransferase</fullName>
        <ecNumber evidence="9">2.8.2.-</ecNumber>
    </recommendedName>
</protein>
<dbReference type="KEGG" id="spu:753496"/>
<dbReference type="OMA" id="HDACRSH"/>
<sequence length="366" mass="42833">MPRRNQLVTLCFFVVCAGAAVLYLTRNGRIEGHSTYNIDQAEDNIPREKLMKDSVQRLTQGTNLDNPSSRKVEADHQLISILQQRKARLKEQCALMRETHQIQDVALHPPEHLIVNEEHRIIYCNVPKVACTNWKTVFLELGGFAHLNTSGKYHLGPNAKGRLYLDYLHQYNISQRRFMLQNYTKFVFVRHPFTRILSAFRNKLAPNISFFFRHGDEKEQWVSKYGKQIIKRYRGNSEARRVSSNWKQEYDLTFSEFIRFLVDADTDSYNRHWSDIYSMCLPCDIDYDIIGKYETINEDADFVLRLANIDPDITFPKPNLSSMTNSSDPTLADKFYRDVPRSLVYKLAMLYAADFNLFGYHVDPYI</sequence>
<dbReference type="PANTHER" id="PTHR12137:SF54">
    <property type="entry name" value="CARBOHYDRATE SULFOTRANSFERASE"/>
    <property type="match status" value="1"/>
</dbReference>
<dbReference type="EC" id="2.8.2.-" evidence="9"/>